<comment type="caution">
    <text evidence="1">The sequence shown here is derived from an EMBL/GenBank/DDBJ whole genome shotgun (WGS) entry which is preliminary data.</text>
</comment>
<evidence type="ECO:0000313" key="1">
    <source>
        <dbReference type="EMBL" id="TBN54959.1"/>
    </source>
</evidence>
<name>A0A4Q9GKQ9_9HYPH</name>
<dbReference type="Proteomes" id="UP000291613">
    <property type="component" value="Unassembled WGS sequence"/>
</dbReference>
<accession>A0A4Q9GKQ9</accession>
<organism evidence="1 2">
    <name type="scientific">Hansschlegelia quercus</name>
    <dbReference type="NCBI Taxonomy" id="2528245"/>
    <lineage>
        <taxon>Bacteria</taxon>
        <taxon>Pseudomonadati</taxon>
        <taxon>Pseudomonadota</taxon>
        <taxon>Alphaproteobacteria</taxon>
        <taxon>Hyphomicrobiales</taxon>
        <taxon>Methylopilaceae</taxon>
        <taxon>Hansschlegelia</taxon>
    </lineage>
</organism>
<reference evidence="1 2" key="1">
    <citation type="submission" date="2019-02" db="EMBL/GenBank/DDBJ databases">
        <title>Hansschlegelia quercus sp. nov., a novel methylotrophic bacterium from buds of oak (Quercus robur L.).</title>
        <authorList>
            <person name="Agafonova N.V."/>
            <person name="Kaparullina E.N."/>
            <person name="Grouzdev D.S."/>
            <person name="Doronina N.V."/>
        </authorList>
    </citation>
    <scope>NUCLEOTIDE SEQUENCE [LARGE SCALE GENOMIC DNA]</scope>
    <source>
        <strain evidence="1 2">Dub</strain>
    </source>
</reference>
<dbReference type="AlphaFoldDB" id="A0A4Q9GKQ9"/>
<proteinExistence type="predicted"/>
<dbReference type="RefSeq" id="WP_131001211.1">
    <property type="nucleotide sequence ID" value="NZ_JBHSZR010000002.1"/>
</dbReference>
<evidence type="ECO:0000313" key="2">
    <source>
        <dbReference type="Proteomes" id="UP000291613"/>
    </source>
</evidence>
<sequence>MAENGCKLSALKEGAVGDAIIGAPAIWQRAWQTARSEEPPRPSGWQISAPIAARAACAPSAEALSAADTMKT</sequence>
<dbReference type="EMBL" id="SIUB01000001">
    <property type="protein sequence ID" value="TBN54959.1"/>
    <property type="molecule type" value="Genomic_DNA"/>
</dbReference>
<gene>
    <name evidence="1" type="ORF">EYR15_02065</name>
</gene>
<keyword evidence="2" id="KW-1185">Reference proteome</keyword>
<protein>
    <submittedName>
        <fullName evidence="1">Uncharacterized protein</fullName>
    </submittedName>
</protein>